<dbReference type="EMBL" id="JBHLUU010000009">
    <property type="protein sequence ID" value="MFC0474023.1"/>
    <property type="molecule type" value="Genomic_DNA"/>
</dbReference>
<comment type="caution">
    <text evidence="1">The sequence shown here is derived from an EMBL/GenBank/DDBJ whole genome shotgun (WGS) entry which is preliminary data.</text>
</comment>
<dbReference type="RefSeq" id="WP_160546944.1">
    <property type="nucleotide sequence ID" value="NZ_JBHLUU010000009.1"/>
</dbReference>
<name>A0ABV6KL27_9BACI</name>
<dbReference type="Pfam" id="PF11009">
    <property type="entry name" value="BrxC"/>
    <property type="match status" value="1"/>
</dbReference>
<proteinExistence type="predicted"/>
<evidence type="ECO:0000313" key="1">
    <source>
        <dbReference type="EMBL" id="MFC0474023.1"/>
    </source>
</evidence>
<reference evidence="1 2" key="1">
    <citation type="submission" date="2024-09" db="EMBL/GenBank/DDBJ databases">
        <authorList>
            <person name="Sun Q."/>
            <person name="Mori K."/>
        </authorList>
    </citation>
    <scope>NUCLEOTIDE SEQUENCE [LARGE SCALE GENOMIC DNA]</scope>
    <source>
        <strain evidence="1 2">CGMCC 1.9126</strain>
    </source>
</reference>
<dbReference type="Proteomes" id="UP001589738">
    <property type="component" value="Unassembled WGS sequence"/>
</dbReference>
<protein>
    <submittedName>
        <fullName evidence="1">Bacillithiol system redox-active protein YtxJ</fullName>
    </submittedName>
</protein>
<organism evidence="1 2">
    <name type="scientific">Robertmurraya beringensis</name>
    <dbReference type="NCBI Taxonomy" id="641660"/>
    <lineage>
        <taxon>Bacteria</taxon>
        <taxon>Bacillati</taxon>
        <taxon>Bacillota</taxon>
        <taxon>Bacilli</taxon>
        <taxon>Bacillales</taxon>
        <taxon>Bacillaceae</taxon>
        <taxon>Robertmurraya</taxon>
    </lineage>
</organism>
<keyword evidence="2" id="KW-1185">Reference proteome</keyword>
<gene>
    <name evidence="1" type="primary">ytxJ</name>
    <name evidence="1" type="ORF">ACFFHF_01665</name>
</gene>
<evidence type="ECO:0000313" key="2">
    <source>
        <dbReference type="Proteomes" id="UP001589738"/>
    </source>
</evidence>
<dbReference type="InterPro" id="IPR022551">
    <property type="entry name" value="BrxC"/>
</dbReference>
<dbReference type="Gene3D" id="3.40.30.10">
    <property type="entry name" value="Glutaredoxin"/>
    <property type="match status" value="1"/>
</dbReference>
<sequence length="108" mass="12586">MEQIQTKEQFDALVENENFYLLKHSNTCPISQAAYEEYEEFTSNSSVKNYYLIVQTSRDLSNYIAERFHIKHESPQAILFVKGDVAWHASHWKITSKALATVTQENQL</sequence>
<dbReference type="NCBIfam" id="TIGR04019">
    <property type="entry name" value="B_thiol_YtxJ"/>
    <property type="match status" value="1"/>
</dbReference>
<accession>A0ABV6KL27</accession>